<accession>A0A645E6D5</accession>
<evidence type="ECO:0000313" key="1">
    <source>
        <dbReference type="EMBL" id="MPM97360.1"/>
    </source>
</evidence>
<sequence length="175" mass="19660">MILGDVMTALGFNIPIYSLKRLERIASIVAPIACKLPFEMLYPTGKAQNKEENFAGKYDKYFEASDIIAGDFHYIRRYLPYDAKGKLIVTNTVTKEDVTWLKERNAGMLVTSTPNLSGRSFGTNVIEALVVAMLNKNPNDIKDQDYLNVLKDIDFKPHVVYLNDTMACKAQGEGK</sequence>
<gene>
    <name evidence="1" type="ORF">SDC9_144533</name>
</gene>
<proteinExistence type="predicted"/>
<organism evidence="1">
    <name type="scientific">bioreactor metagenome</name>
    <dbReference type="NCBI Taxonomy" id="1076179"/>
    <lineage>
        <taxon>unclassified sequences</taxon>
        <taxon>metagenomes</taxon>
        <taxon>ecological metagenomes</taxon>
    </lineage>
</organism>
<comment type="caution">
    <text evidence="1">The sequence shown here is derived from an EMBL/GenBank/DDBJ whole genome shotgun (WGS) entry which is preliminary data.</text>
</comment>
<dbReference type="EMBL" id="VSSQ01043646">
    <property type="protein sequence ID" value="MPM97360.1"/>
    <property type="molecule type" value="Genomic_DNA"/>
</dbReference>
<reference evidence="1" key="1">
    <citation type="submission" date="2019-08" db="EMBL/GenBank/DDBJ databases">
        <authorList>
            <person name="Kucharzyk K."/>
            <person name="Murdoch R.W."/>
            <person name="Higgins S."/>
            <person name="Loffler F."/>
        </authorList>
    </citation>
    <scope>NUCLEOTIDE SEQUENCE</scope>
</reference>
<protein>
    <recommendedName>
        <fullName evidence="2">Quinate 5-dehydrogenase</fullName>
    </recommendedName>
</protein>
<dbReference type="AlphaFoldDB" id="A0A645E6D5"/>
<evidence type="ECO:0008006" key="2">
    <source>
        <dbReference type="Google" id="ProtNLM"/>
    </source>
</evidence>
<name>A0A645E6D5_9ZZZZ</name>